<dbReference type="Gene3D" id="3.40.390.10">
    <property type="entry name" value="Collagenase (Catalytic Domain)"/>
    <property type="match status" value="1"/>
</dbReference>
<dbReference type="RefSeq" id="WP_185076279.1">
    <property type="nucleotide sequence ID" value="NZ_JACHMB010000001.1"/>
</dbReference>
<dbReference type="CDD" id="cd00030">
    <property type="entry name" value="C2"/>
    <property type="match status" value="1"/>
</dbReference>
<organism evidence="2 3">
    <name type="scientific">Nonomuraea jabiensis</name>
    <dbReference type="NCBI Taxonomy" id="882448"/>
    <lineage>
        <taxon>Bacteria</taxon>
        <taxon>Bacillati</taxon>
        <taxon>Actinomycetota</taxon>
        <taxon>Actinomycetes</taxon>
        <taxon>Streptosporangiales</taxon>
        <taxon>Streptosporangiaceae</taxon>
        <taxon>Nonomuraea</taxon>
    </lineage>
</organism>
<evidence type="ECO:0000313" key="3">
    <source>
        <dbReference type="Proteomes" id="UP000579153"/>
    </source>
</evidence>
<evidence type="ECO:0000259" key="1">
    <source>
        <dbReference type="Pfam" id="PF01345"/>
    </source>
</evidence>
<dbReference type="PANTHER" id="PTHR34819:SF3">
    <property type="entry name" value="CELL SURFACE PROTEIN"/>
    <property type="match status" value="1"/>
</dbReference>
<proteinExistence type="predicted"/>
<dbReference type="NCBIfam" id="TIGR01451">
    <property type="entry name" value="B_ant_repeat"/>
    <property type="match status" value="1"/>
</dbReference>
<dbReference type="Proteomes" id="UP000579153">
    <property type="component" value="Unassembled WGS sequence"/>
</dbReference>
<dbReference type="InterPro" id="IPR047589">
    <property type="entry name" value="DUF11_rpt"/>
</dbReference>
<dbReference type="InterPro" id="IPR051172">
    <property type="entry name" value="Chlamydia_OmcB"/>
</dbReference>
<dbReference type="InterPro" id="IPR024079">
    <property type="entry name" value="MetalloPept_cat_dom_sf"/>
</dbReference>
<reference evidence="2 3" key="1">
    <citation type="submission" date="2020-08" db="EMBL/GenBank/DDBJ databases">
        <title>Sequencing the genomes of 1000 actinobacteria strains.</title>
        <authorList>
            <person name="Klenk H.-P."/>
        </authorList>
    </citation>
    <scope>NUCLEOTIDE SEQUENCE [LARGE SCALE GENOMIC DNA]</scope>
    <source>
        <strain evidence="2 3">DSM 45507</strain>
    </source>
</reference>
<gene>
    <name evidence="2" type="ORF">HD596_010079</name>
</gene>
<evidence type="ECO:0000313" key="2">
    <source>
        <dbReference type="EMBL" id="MBB5783323.1"/>
    </source>
</evidence>
<dbReference type="InterPro" id="IPR001434">
    <property type="entry name" value="OmcB-like_DUF11"/>
</dbReference>
<dbReference type="AlphaFoldDB" id="A0A7W9GGK8"/>
<comment type="caution">
    <text evidence="2">The sequence shown here is derived from an EMBL/GenBank/DDBJ whole genome shotgun (WGS) entry which is preliminary data.</text>
</comment>
<dbReference type="GO" id="GO:0008237">
    <property type="term" value="F:metallopeptidase activity"/>
    <property type="evidence" value="ECO:0007669"/>
    <property type="project" value="InterPro"/>
</dbReference>
<dbReference type="Gene3D" id="2.60.40.10">
    <property type="entry name" value="Immunoglobulins"/>
    <property type="match status" value="2"/>
</dbReference>
<dbReference type="GO" id="GO:0005975">
    <property type="term" value="P:carbohydrate metabolic process"/>
    <property type="evidence" value="ECO:0007669"/>
    <property type="project" value="UniProtKB-ARBA"/>
</dbReference>
<feature type="domain" description="DUF11" evidence="1">
    <location>
        <begin position="658"/>
        <end position="763"/>
    </location>
</feature>
<dbReference type="InterPro" id="IPR013783">
    <property type="entry name" value="Ig-like_fold"/>
</dbReference>
<accession>A0A7W9GGK8</accession>
<name>A0A7W9GGK8_9ACTN</name>
<dbReference type="PANTHER" id="PTHR34819">
    <property type="entry name" value="LARGE CYSTEINE-RICH PERIPLASMIC PROTEIN OMCB"/>
    <property type="match status" value="1"/>
</dbReference>
<dbReference type="SUPFAM" id="SSF55486">
    <property type="entry name" value="Metalloproteases ('zincins'), catalytic domain"/>
    <property type="match status" value="1"/>
</dbReference>
<dbReference type="EMBL" id="JACHMB010000001">
    <property type="protein sequence ID" value="MBB5783323.1"/>
    <property type="molecule type" value="Genomic_DNA"/>
</dbReference>
<protein>
    <submittedName>
        <fullName evidence="2">Putative repeat protein (TIGR01451 family)</fullName>
    </submittedName>
</protein>
<sequence>MLGLFIASTPATAASTQPLTVRIFRVSCVDPCRNTGLESSTESAPDFYAIIGFAGFDSYTTPRAPDDQEAVTPDWKLTRRIPTDVVEQDISVLIMDYDSTSPDDVGDASPRPGNAAAKLTVNMVHGTVKGDMTSSAGCVAGNGEPGGGIFGADPQPAVQVCLEITPNEASDTDGDGFKDYEEYRGVDFNGDNVVDLTLPDADAEQRDLYVEIDWMRGEKPQDGVLAAVSKVFNAAPVIDRGVTGIGLHLIEDEELPYAESIDLSDDRQAGAYDDFDDLKLGVPARACGPGATAHFGTAADRANPMCDKIMLFKRLHYRYGIFIHGLTGAGVTSGRAEVNDRGGNDFVVSLGRWDDARFSGAGGRAAAEQATLLHELGHTLGLGHGGRYINGVVDRINCKPNYRSVMNYIWQFTVNDPDRPLDYQRQGTETLLENDLDETKKPGLKPFSGQVIYGVGGHIRRADPTEAIDWTGDGKPYSADATANINDIPDVDPDCTSSKSDERLVSNPDWDNLVYDFTGSPYFSDGAHGPIVPELTGDDVLRMSSADLTAAITVDRVDAGGGDTVTATVTAGNKGGRASTATVLTFTPPVGGPVTRQLADLQPGQTTTETFTFTVPCTAGDGTTLTSTAKITGTPEPDETLTDNSATAATKIHAPNLAVTVAATPSVNAGEAITYTVAYRNTGSAPATGAALTTTLPAGLYYSQALDQGAGPRPSAVIRNDDDTTSLTWKPGTIAAGAGATVTFTARPTLLMEAGATVTGTANLAYGGTNGCAFAPTTASAQTTATEVTPGRQPLLSTVWALRHDLRTAETLARVQATDTRFDGADGTTADGVLSQQEVSAVLFLPVTQPRTLRAELLATTLNMATRQINAATQVHTITAGRLGLDTVGDAVRYAQATLAQPPGLSNLIRYTDTTLALTEINSGIAEHY</sequence>
<keyword evidence="3" id="KW-1185">Reference proteome</keyword>
<dbReference type="Pfam" id="PF01345">
    <property type="entry name" value="DUF11"/>
    <property type="match status" value="1"/>
</dbReference>